<dbReference type="Gene3D" id="3.40.50.300">
    <property type="entry name" value="P-loop containing nucleotide triphosphate hydrolases"/>
    <property type="match status" value="1"/>
</dbReference>
<evidence type="ECO:0000256" key="1">
    <source>
        <dbReference type="ARBA" id="ARBA00004651"/>
    </source>
</evidence>
<name>A0A1G2IKF8_9BACT</name>
<comment type="subcellular location">
    <subcellularLocation>
        <location evidence="1">Cell membrane</location>
        <topology evidence="1">Multi-pass membrane protein</topology>
    </subcellularLocation>
</comment>
<proteinExistence type="predicted"/>
<dbReference type="Proteomes" id="UP000178632">
    <property type="component" value="Unassembled WGS sequence"/>
</dbReference>
<gene>
    <name evidence="12" type="ORF">A3G45_02800</name>
</gene>
<comment type="caution">
    <text evidence="12">The sequence shown here is derived from an EMBL/GenBank/DDBJ whole genome shotgun (WGS) entry which is preliminary data.</text>
</comment>
<dbReference type="GO" id="GO:0005886">
    <property type="term" value="C:plasma membrane"/>
    <property type="evidence" value="ECO:0007669"/>
    <property type="project" value="UniProtKB-SubCell"/>
</dbReference>
<evidence type="ECO:0008006" key="14">
    <source>
        <dbReference type="Google" id="ProtNLM"/>
    </source>
</evidence>
<evidence type="ECO:0000256" key="8">
    <source>
        <dbReference type="SAM" id="MobiDB-lite"/>
    </source>
</evidence>
<feature type="domain" description="ABC transporter" evidence="10">
    <location>
        <begin position="362"/>
        <end position="596"/>
    </location>
</feature>
<dbReference type="SUPFAM" id="SSF52540">
    <property type="entry name" value="P-loop containing nucleoside triphosphate hydrolases"/>
    <property type="match status" value="1"/>
</dbReference>
<evidence type="ECO:0000259" key="10">
    <source>
        <dbReference type="PROSITE" id="PS50893"/>
    </source>
</evidence>
<evidence type="ECO:0000256" key="2">
    <source>
        <dbReference type="ARBA" id="ARBA00022448"/>
    </source>
</evidence>
<dbReference type="PROSITE" id="PS50929">
    <property type="entry name" value="ABC_TM1F"/>
    <property type="match status" value="1"/>
</dbReference>
<dbReference type="FunFam" id="3.40.50.300:FF:000287">
    <property type="entry name" value="Multidrug ABC transporter ATP-binding protein"/>
    <property type="match status" value="1"/>
</dbReference>
<feature type="transmembrane region" description="Helical" evidence="9">
    <location>
        <begin position="261"/>
        <end position="283"/>
    </location>
</feature>
<evidence type="ECO:0000256" key="3">
    <source>
        <dbReference type="ARBA" id="ARBA00022692"/>
    </source>
</evidence>
<evidence type="ECO:0000256" key="5">
    <source>
        <dbReference type="ARBA" id="ARBA00022840"/>
    </source>
</evidence>
<dbReference type="GO" id="GO:0015421">
    <property type="term" value="F:ABC-type oligopeptide transporter activity"/>
    <property type="evidence" value="ECO:0007669"/>
    <property type="project" value="TreeGrafter"/>
</dbReference>
<evidence type="ECO:0000313" key="13">
    <source>
        <dbReference type="Proteomes" id="UP000178632"/>
    </source>
</evidence>
<feature type="transmembrane region" description="Helical" evidence="9">
    <location>
        <begin position="178"/>
        <end position="197"/>
    </location>
</feature>
<feature type="transmembrane region" description="Helical" evidence="9">
    <location>
        <begin position="76"/>
        <end position="94"/>
    </location>
</feature>
<dbReference type="PANTHER" id="PTHR43394">
    <property type="entry name" value="ATP-DEPENDENT PERMEASE MDL1, MITOCHONDRIAL"/>
    <property type="match status" value="1"/>
</dbReference>
<evidence type="ECO:0000256" key="7">
    <source>
        <dbReference type="ARBA" id="ARBA00023136"/>
    </source>
</evidence>
<evidence type="ECO:0000256" key="6">
    <source>
        <dbReference type="ARBA" id="ARBA00022989"/>
    </source>
</evidence>
<dbReference type="AlphaFoldDB" id="A0A1G2IKF8"/>
<evidence type="ECO:0000256" key="4">
    <source>
        <dbReference type="ARBA" id="ARBA00022741"/>
    </source>
</evidence>
<keyword evidence="6 9" id="KW-1133">Transmembrane helix</keyword>
<dbReference type="InterPro" id="IPR011527">
    <property type="entry name" value="ABC1_TM_dom"/>
</dbReference>
<dbReference type="GO" id="GO:0005524">
    <property type="term" value="F:ATP binding"/>
    <property type="evidence" value="ECO:0007669"/>
    <property type="project" value="UniProtKB-KW"/>
</dbReference>
<accession>A0A1G2IKF8</accession>
<dbReference type="InterPro" id="IPR003593">
    <property type="entry name" value="AAA+_ATPase"/>
</dbReference>
<feature type="compositionally biased region" description="Acidic residues" evidence="8">
    <location>
        <begin position="617"/>
        <end position="627"/>
    </location>
</feature>
<dbReference type="PANTHER" id="PTHR43394:SF1">
    <property type="entry name" value="ATP-BINDING CASSETTE SUB-FAMILY B MEMBER 10, MITOCHONDRIAL"/>
    <property type="match status" value="1"/>
</dbReference>
<dbReference type="InterPro" id="IPR036640">
    <property type="entry name" value="ABC1_TM_sf"/>
</dbReference>
<dbReference type="EMBL" id="MHPE01000050">
    <property type="protein sequence ID" value="OGZ75344.1"/>
    <property type="molecule type" value="Genomic_DNA"/>
</dbReference>
<keyword evidence="3 9" id="KW-0812">Transmembrane</keyword>
<dbReference type="SMART" id="SM00382">
    <property type="entry name" value="AAA"/>
    <property type="match status" value="1"/>
</dbReference>
<dbReference type="GO" id="GO:0016887">
    <property type="term" value="F:ATP hydrolysis activity"/>
    <property type="evidence" value="ECO:0007669"/>
    <property type="project" value="InterPro"/>
</dbReference>
<keyword evidence="7 9" id="KW-0472">Membrane</keyword>
<feature type="transmembrane region" description="Helical" evidence="9">
    <location>
        <begin position="289"/>
        <end position="311"/>
    </location>
</feature>
<dbReference type="Gene3D" id="1.20.1560.10">
    <property type="entry name" value="ABC transporter type 1, transmembrane domain"/>
    <property type="match status" value="1"/>
</dbReference>
<keyword evidence="4" id="KW-0547">Nucleotide-binding</keyword>
<dbReference type="PROSITE" id="PS50893">
    <property type="entry name" value="ABC_TRANSPORTER_2"/>
    <property type="match status" value="1"/>
</dbReference>
<dbReference type="InterPro" id="IPR003439">
    <property type="entry name" value="ABC_transporter-like_ATP-bd"/>
</dbReference>
<keyword evidence="2" id="KW-0813">Transport</keyword>
<dbReference type="InterPro" id="IPR039421">
    <property type="entry name" value="Type_1_exporter"/>
</dbReference>
<dbReference type="PROSITE" id="PS00211">
    <property type="entry name" value="ABC_TRANSPORTER_1"/>
    <property type="match status" value="1"/>
</dbReference>
<feature type="region of interest" description="Disordered" evidence="8">
    <location>
        <begin position="607"/>
        <end position="642"/>
    </location>
</feature>
<protein>
    <recommendedName>
        <fullName evidence="14">ABC transporter ATP-binding protein</fullName>
    </recommendedName>
</protein>
<evidence type="ECO:0000259" key="11">
    <source>
        <dbReference type="PROSITE" id="PS50929"/>
    </source>
</evidence>
<evidence type="ECO:0000313" key="12">
    <source>
        <dbReference type="EMBL" id="OGZ75344.1"/>
    </source>
</evidence>
<feature type="domain" description="ABC transmembrane type-1" evidence="11">
    <location>
        <begin position="36"/>
        <end position="322"/>
    </location>
</feature>
<dbReference type="InterPro" id="IPR027417">
    <property type="entry name" value="P-loop_NTPase"/>
</dbReference>
<dbReference type="Pfam" id="PF00005">
    <property type="entry name" value="ABC_tran"/>
    <property type="match status" value="1"/>
</dbReference>
<feature type="transmembrane region" description="Helical" evidence="9">
    <location>
        <begin position="33"/>
        <end position="56"/>
    </location>
</feature>
<evidence type="ECO:0000256" key="9">
    <source>
        <dbReference type="SAM" id="Phobius"/>
    </source>
</evidence>
<keyword evidence="5" id="KW-0067">ATP-binding</keyword>
<dbReference type="InterPro" id="IPR017871">
    <property type="entry name" value="ABC_transporter-like_CS"/>
</dbReference>
<organism evidence="12 13">
    <name type="scientific">Candidatus Staskawiczbacteria bacterium RIFCSPLOWO2_12_FULL_37_15</name>
    <dbReference type="NCBI Taxonomy" id="1802218"/>
    <lineage>
        <taxon>Bacteria</taxon>
        <taxon>Candidatus Staskawicziibacteriota</taxon>
    </lineage>
</organism>
<dbReference type="Pfam" id="PF00664">
    <property type="entry name" value="ABC_membrane"/>
    <property type="match status" value="1"/>
</dbReference>
<dbReference type="SUPFAM" id="SSF90123">
    <property type="entry name" value="ABC transporter transmembrane region"/>
    <property type="match status" value="1"/>
</dbReference>
<reference evidence="12 13" key="1">
    <citation type="journal article" date="2016" name="Nat. Commun.">
        <title>Thousands of microbial genomes shed light on interconnected biogeochemical processes in an aquifer system.</title>
        <authorList>
            <person name="Anantharaman K."/>
            <person name="Brown C.T."/>
            <person name="Hug L.A."/>
            <person name="Sharon I."/>
            <person name="Castelle C.J."/>
            <person name="Probst A.J."/>
            <person name="Thomas B.C."/>
            <person name="Singh A."/>
            <person name="Wilkins M.J."/>
            <person name="Karaoz U."/>
            <person name="Brodie E.L."/>
            <person name="Williams K.H."/>
            <person name="Hubbard S.S."/>
            <person name="Banfield J.F."/>
        </authorList>
    </citation>
    <scope>NUCLEOTIDE SEQUENCE [LARGE SCALE GENOMIC DNA]</scope>
</reference>
<sequence>MPTEKAQKAITYPKVGLKDILRSFWRGIKPQKWGLFFIIVFMVLANIVVVTIPIFYKQFFDIISVNGDKNAIASQLLMIIIKIAVLNGFVWLFFRLATLYNSAYQTATIARLKQQSYDYLIEHSYSFFSNNFTGSLVQRVNRFARAFETLSDRLIWDVLPLFVRIILTVIIVSAINKWIALVIIVWITVFLLFNIVFSRWKLKYDILVAAIDSKTTGYLADTIANQNTIQLFNGQKFESRGYGAVTDEQAKMTKFSWNLDATIEAGQAFLGFAIQFLLFYFAIKYWQQGLITIGVFVLLQVYIIGLIHELWGFTRVVRNAYQSYADAKEMVEILLLPHEINDIPEAKELIVKTGLPAQAGEIKFENLTFNFNETRKVLENINLTIKPGEKVALVGPSGAGKTTFVRLLLRLYSPTSGKILIDGQDIAKVSQESLRKSISMVPQDPILFHRTLAENIAYGKRDAIKKEIEQADRLAHCNEFISNLPFGFETYVGERGIKLSGGERQRVAIARAILKNAPVLVLDEATSSLDSHSEMLIQDALNNLMQDKTVIVVAHRLSTIQKMDRIIVIDNGKIIEQGSHLELLANTGSLYKKLWELQAGGFLKEADDGAESASDGDLNEAEEDEDPSAGSGQAGGAKMVNF</sequence>